<dbReference type="Pfam" id="PF12771">
    <property type="entry name" value="SusD-like_2"/>
    <property type="match status" value="1"/>
</dbReference>
<gene>
    <name evidence="1" type="ORF">DF947_07240</name>
</gene>
<dbReference type="OrthoDB" id="9766256at2"/>
<dbReference type="Gene3D" id="1.25.40.390">
    <property type="match status" value="1"/>
</dbReference>
<accession>A0A317F5R2</accession>
<organism evidence="1 2">
    <name type="scientific">Pedobacter paludis</name>
    <dbReference type="NCBI Taxonomy" id="2203212"/>
    <lineage>
        <taxon>Bacteria</taxon>
        <taxon>Pseudomonadati</taxon>
        <taxon>Bacteroidota</taxon>
        <taxon>Sphingobacteriia</taxon>
        <taxon>Sphingobacteriales</taxon>
        <taxon>Sphingobacteriaceae</taxon>
        <taxon>Pedobacter</taxon>
    </lineage>
</organism>
<keyword evidence="2" id="KW-1185">Reference proteome</keyword>
<dbReference type="RefSeq" id="WP_109929025.1">
    <property type="nucleotide sequence ID" value="NZ_QGNY01000002.1"/>
</dbReference>
<dbReference type="SUPFAM" id="SSF48452">
    <property type="entry name" value="TPR-like"/>
    <property type="match status" value="1"/>
</dbReference>
<dbReference type="InterPro" id="IPR011990">
    <property type="entry name" value="TPR-like_helical_dom_sf"/>
</dbReference>
<dbReference type="AlphaFoldDB" id="A0A317F5R2"/>
<protein>
    <submittedName>
        <fullName evidence="1">SusD/RagB family nutrient-binding outer membrane lipoprotein</fullName>
    </submittedName>
</protein>
<evidence type="ECO:0000313" key="1">
    <source>
        <dbReference type="EMBL" id="PWS32856.1"/>
    </source>
</evidence>
<comment type="caution">
    <text evidence="1">The sequence shown here is derived from an EMBL/GenBank/DDBJ whole genome shotgun (WGS) entry which is preliminary data.</text>
</comment>
<proteinExistence type="predicted"/>
<dbReference type="Proteomes" id="UP000245391">
    <property type="component" value="Unassembled WGS sequence"/>
</dbReference>
<keyword evidence="1" id="KW-0449">Lipoprotein</keyword>
<dbReference type="EMBL" id="QGNY01000002">
    <property type="protein sequence ID" value="PWS32856.1"/>
    <property type="molecule type" value="Genomic_DNA"/>
</dbReference>
<dbReference type="InterPro" id="IPR041662">
    <property type="entry name" value="SusD-like_2"/>
</dbReference>
<sequence>MKYLKIIMFSAVVLCITSCKKWLDVNTDPATPQVTKAEYLLSPIMFQMANNTATDNRLIFKYTQDMFGQDVTTFTVAWEKHGYQSASDLGGSMWRMVYINFGLNLEDMIKDAEATNKWTYAGIGYAIKAWGFQLLTDAHGPVILDEAYANQLKFKYQDQPEVYARVRQWSQKALECFNKTDANGTAALLAGVSGDQMYKGDRVKWRKFVYGLLAQQYSHLINKAEFNTQYADSVVKYVDLSFTSAADDATINFGGSNSNDSNPFSQNFGMYTATATTAPTYGRIGQPVVSLLTGGVRGTAAVDPTTPGVDPRLTRMMNPIPVSGVYRGALPFAGTAATPHILGALTGTSTVPFPGKYIYSNAARYPIMSYAQLQFAKAEALFRKGTTGTAFTAYVNGIKGHMDFINLYGRTGSPAPATISTTEINNYLASTEVAQNAGALTIADIMQQKYIAQWGWAGMEQWSDLRKYHYDPLVYKTYKQLEAGDFFERNNGKYAYRLRPRYSSEYVWNQDELAKWGGLQTDYHTKETWSNLP</sequence>
<reference evidence="2" key="1">
    <citation type="submission" date="2018-05" db="EMBL/GenBank/DDBJ databases">
        <title>Pedobacter paludis sp. nov., isolated from wetland soil.</title>
        <authorList>
            <person name="Zhang Y."/>
        </authorList>
    </citation>
    <scope>NUCLEOTIDE SEQUENCE [LARGE SCALE GENOMIC DNA]</scope>
    <source>
        <strain evidence="2">R-8</strain>
    </source>
</reference>
<name>A0A317F5R2_9SPHI</name>
<evidence type="ECO:0000313" key="2">
    <source>
        <dbReference type="Proteomes" id="UP000245391"/>
    </source>
</evidence>